<protein>
    <submittedName>
        <fullName evidence="2">Uncharacterized protein</fullName>
    </submittedName>
</protein>
<evidence type="ECO:0000313" key="2">
    <source>
        <dbReference type="EMBL" id="UWM46893.1"/>
    </source>
</evidence>
<keyword evidence="3" id="KW-1185">Reference proteome</keyword>
<evidence type="ECO:0000313" key="3">
    <source>
        <dbReference type="Proteomes" id="UP001057860"/>
    </source>
</evidence>
<name>A0ABY5UXM5_9GAMM</name>
<proteinExistence type="predicted"/>
<dbReference type="RefSeq" id="WP_155411083.1">
    <property type="nucleotide sequence ID" value="NZ_CABHWO010000005.1"/>
</dbReference>
<feature type="region of interest" description="Disordered" evidence="1">
    <location>
        <begin position="1"/>
        <end position="22"/>
    </location>
</feature>
<evidence type="ECO:0000256" key="1">
    <source>
        <dbReference type="SAM" id="MobiDB-lite"/>
    </source>
</evidence>
<gene>
    <name evidence="2" type="ORF">N0H69_08850</name>
</gene>
<organism evidence="2 3">
    <name type="scientific">Yersinia alsatica</name>
    <dbReference type="NCBI Taxonomy" id="2890317"/>
    <lineage>
        <taxon>Bacteria</taxon>
        <taxon>Pseudomonadati</taxon>
        <taxon>Pseudomonadota</taxon>
        <taxon>Gammaproteobacteria</taxon>
        <taxon>Enterobacterales</taxon>
        <taxon>Yersiniaceae</taxon>
        <taxon>Yersinia</taxon>
    </lineage>
</organism>
<accession>A0ABY5UXM5</accession>
<feature type="compositionally biased region" description="Basic and acidic residues" evidence="1">
    <location>
        <begin position="1"/>
        <end position="16"/>
    </location>
</feature>
<dbReference type="EMBL" id="CP104006">
    <property type="protein sequence ID" value="UWM46893.1"/>
    <property type="molecule type" value="Genomic_DNA"/>
</dbReference>
<sequence>MRWPEKWASDEAHNPDELTPVSDLGEWSLTPLQFQEQGFKAAPEIQGPFVF</sequence>
<dbReference type="Proteomes" id="UP001057860">
    <property type="component" value="Chromosome"/>
</dbReference>
<dbReference type="GeneID" id="75140103"/>
<reference evidence="2" key="1">
    <citation type="submission" date="2022-08" db="EMBL/GenBank/DDBJ databases">
        <authorList>
            <person name="Bogun A."/>
            <person name="Kislichkina A."/>
            <person name="Solomentsev V."/>
            <person name="Skryabin Y."/>
            <person name="Sizova A."/>
            <person name="Platonov M."/>
            <person name="Dentovskaya S."/>
        </authorList>
    </citation>
    <scope>NUCLEOTIDE SEQUENCE</scope>
    <source>
        <strain evidence="2">SCPM-O-B-7604</strain>
    </source>
</reference>